<dbReference type="Pfam" id="PF00271">
    <property type="entry name" value="Helicase_C"/>
    <property type="match status" value="1"/>
</dbReference>
<dbReference type="EC" id="3.6.4.13" evidence="2"/>
<dbReference type="InterPro" id="IPR001650">
    <property type="entry name" value="Helicase_C-like"/>
</dbReference>
<dbReference type="FunFam" id="3.40.50.300:FF:000368">
    <property type="entry name" value="U5 small nuclear ribonucleoprotein 200 kDa helicase"/>
    <property type="match status" value="1"/>
</dbReference>
<feature type="compositionally biased region" description="Acidic residues" evidence="10">
    <location>
        <begin position="223"/>
        <end position="235"/>
    </location>
</feature>
<dbReference type="Pfam" id="PF23445">
    <property type="entry name" value="WHD_SNRNP200"/>
    <property type="match status" value="2"/>
</dbReference>
<dbReference type="PROSITE" id="PS51192">
    <property type="entry name" value="HELICASE_ATP_BIND_1"/>
    <property type="match status" value="2"/>
</dbReference>
<dbReference type="Pfam" id="PF21188">
    <property type="entry name" value="BRR2_plug"/>
    <property type="match status" value="1"/>
</dbReference>
<feature type="domain" description="Helicase ATP-binding" evidence="11">
    <location>
        <begin position="511"/>
        <end position="695"/>
    </location>
</feature>
<dbReference type="InterPro" id="IPR014001">
    <property type="entry name" value="Helicase_ATP-bd"/>
</dbReference>
<dbReference type="FunFam" id="1.10.150.20:FF:000004">
    <property type="entry name" value="U5 small nuclear ribonucleoprotein helicase"/>
    <property type="match status" value="1"/>
</dbReference>
<dbReference type="PANTHER" id="PTHR47961">
    <property type="entry name" value="DNA POLYMERASE THETA, PUTATIVE (AFU_ORTHOLOGUE AFUA_1G05260)-RELATED"/>
    <property type="match status" value="1"/>
</dbReference>
<dbReference type="InterPro" id="IPR035892">
    <property type="entry name" value="C2_domain_sf"/>
</dbReference>
<feature type="region of interest" description="Disordered" evidence="10">
    <location>
        <begin position="57"/>
        <end position="90"/>
    </location>
</feature>
<keyword evidence="4" id="KW-0547">Nucleotide-binding</keyword>
<dbReference type="InterPro" id="IPR048863">
    <property type="entry name" value="BRR2_plug"/>
</dbReference>
<dbReference type="FunFam" id="2.60.40.150:FF:000004">
    <property type="entry name" value="RNA helicase, activating signal cointegrator 1"/>
    <property type="match status" value="1"/>
</dbReference>
<dbReference type="SUPFAM" id="SSF46785">
    <property type="entry name" value="Winged helix' DNA-binding domain"/>
    <property type="match status" value="1"/>
</dbReference>
<keyword evidence="6" id="KW-0347">Helicase</keyword>
<feature type="compositionally biased region" description="Acidic residues" evidence="10">
    <location>
        <begin position="2088"/>
        <end position="2103"/>
    </location>
</feature>
<dbReference type="GO" id="GO:0000393">
    <property type="term" value="P:spliceosomal conformational changes to generate catalytic conformation"/>
    <property type="evidence" value="ECO:0007669"/>
    <property type="project" value="UniProtKB-ARBA"/>
</dbReference>
<name>A0A427YG87_9TREE</name>
<reference evidence="13 14" key="1">
    <citation type="submission" date="2018-11" db="EMBL/GenBank/DDBJ databases">
        <title>Genome sequence of Saitozyma podzolica DSM 27192.</title>
        <authorList>
            <person name="Aliyu H."/>
            <person name="Gorte O."/>
            <person name="Ochsenreither K."/>
        </authorList>
    </citation>
    <scope>NUCLEOTIDE SEQUENCE [LARGE SCALE GENOMIC DNA]</scope>
    <source>
        <strain evidence="13 14">DSM 27192</strain>
    </source>
</reference>
<accession>A0A427YG87</accession>
<dbReference type="SUPFAM" id="SSF52540">
    <property type="entry name" value="P-loop containing nucleoside triphosphate hydrolases"/>
    <property type="match status" value="4"/>
</dbReference>
<dbReference type="Gene3D" id="3.40.50.300">
    <property type="entry name" value="P-loop containing nucleotide triphosphate hydrolases"/>
    <property type="match status" value="4"/>
</dbReference>
<dbReference type="Pfam" id="PF00270">
    <property type="entry name" value="DEAD"/>
    <property type="match status" value="2"/>
</dbReference>
<dbReference type="InterPro" id="IPR036388">
    <property type="entry name" value="WH-like_DNA-bd_sf"/>
</dbReference>
<dbReference type="GO" id="GO:0003678">
    <property type="term" value="F:DNA helicase activity"/>
    <property type="evidence" value="ECO:0007669"/>
    <property type="project" value="TreeGrafter"/>
</dbReference>
<evidence type="ECO:0000256" key="2">
    <source>
        <dbReference type="ARBA" id="ARBA00012552"/>
    </source>
</evidence>
<dbReference type="Gene3D" id="1.10.10.10">
    <property type="entry name" value="Winged helix-like DNA-binding domain superfamily/Winged helix DNA-binding domain"/>
    <property type="match status" value="3"/>
</dbReference>
<evidence type="ECO:0000313" key="14">
    <source>
        <dbReference type="Proteomes" id="UP000279259"/>
    </source>
</evidence>
<dbReference type="InterPro" id="IPR003593">
    <property type="entry name" value="AAA+_ATPase"/>
</dbReference>
<dbReference type="InterPro" id="IPR011545">
    <property type="entry name" value="DEAD/DEAH_box_helicase_dom"/>
</dbReference>
<evidence type="ECO:0000259" key="11">
    <source>
        <dbReference type="PROSITE" id="PS51192"/>
    </source>
</evidence>
<comment type="catalytic activity">
    <reaction evidence="9">
        <text>ATP + H2O = ADP + phosphate + H(+)</text>
        <dbReference type="Rhea" id="RHEA:13065"/>
        <dbReference type="ChEBI" id="CHEBI:15377"/>
        <dbReference type="ChEBI" id="CHEBI:15378"/>
        <dbReference type="ChEBI" id="CHEBI:30616"/>
        <dbReference type="ChEBI" id="CHEBI:43474"/>
        <dbReference type="ChEBI" id="CHEBI:456216"/>
        <dbReference type="EC" id="3.6.4.13"/>
    </reaction>
</comment>
<evidence type="ECO:0000256" key="8">
    <source>
        <dbReference type="ARBA" id="ARBA00023242"/>
    </source>
</evidence>
<dbReference type="InterPro" id="IPR057842">
    <property type="entry name" value="WH_MER3"/>
</dbReference>
<evidence type="ECO:0000256" key="5">
    <source>
        <dbReference type="ARBA" id="ARBA00022801"/>
    </source>
</evidence>
<feature type="compositionally biased region" description="Acidic residues" evidence="10">
    <location>
        <begin position="243"/>
        <end position="271"/>
    </location>
</feature>
<protein>
    <recommendedName>
        <fullName evidence="2">RNA helicase</fullName>
        <ecNumber evidence="2">3.6.4.13</ecNumber>
    </recommendedName>
</protein>
<keyword evidence="14" id="KW-1185">Reference proteome</keyword>
<evidence type="ECO:0000256" key="6">
    <source>
        <dbReference type="ARBA" id="ARBA00022806"/>
    </source>
</evidence>
<dbReference type="Proteomes" id="UP000279259">
    <property type="component" value="Unassembled WGS sequence"/>
</dbReference>
<feature type="region of interest" description="Disordered" evidence="10">
    <location>
        <begin position="220"/>
        <end position="271"/>
    </location>
</feature>
<dbReference type="InterPro" id="IPR036390">
    <property type="entry name" value="WH_DNA-bd_sf"/>
</dbReference>
<evidence type="ECO:0000256" key="3">
    <source>
        <dbReference type="ARBA" id="ARBA00022737"/>
    </source>
</evidence>
<evidence type="ECO:0000256" key="4">
    <source>
        <dbReference type="ARBA" id="ARBA00022741"/>
    </source>
</evidence>
<dbReference type="GO" id="GO:0000712">
    <property type="term" value="P:resolution of meiotic recombination intermediates"/>
    <property type="evidence" value="ECO:0007669"/>
    <property type="project" value="TreeGrafter"/>
</dbReference>
<dbReference type="Gene3D" id="1.10.3380.10">
    <property type="entry name" value="Sec63 N-terminal domain-like domain"/>
    <property type="match status" value="2"/>
</dbReference>
<dbReference type="SMART" id="SM00382">
    <property type="entry name" value="AAA"/>
    <property type="match status" value="1"/>
</dbReference>
<dbReference type="FunFam" id="2.60.40.150:FF:000133">
    <property type="entry name" value="Pre-mRNA splicing helicase, putative"/>
    <property type="match status" value="1"/>
</dbReference>
<keyword evidence="5" id="KW-0378">Hydrolase</keyword>
<dbReference type="SMART" id="SM00487">
    <property type="entry name" value="DEXDc"/>
    <property type="match status" value="2"/>
</dbReference>
<gene>
    <name evidence="13" type="primary">BRR2</name>
    <name evidence="13" type="ORF">EHS25_001386</name>
</gene>
<dbReference type="GO" id="GO:0003676">
    <property type="term" value="F:nucleic acid binding"/>
    <property type="evidence" value="ECO:0007669"/>
    <property type="project" value="InterPro"/>
</dbReference>
<feature type="domain" description="Helicase ATP-binding" evidence="11">
    <location>
        <begin position="1311"/>
        <end position="1485"/>
    </location>
</feature>
<organism evidence="13 14">
    <name type="scientific">Saitozyma podzolica</name>
    <dbReference type="NCBI Taxonomy" id="1890683"/>
    <lineage>
        <taxon>Eukaryota</taxon>
        <taxon>Fungi</taxon>
        <taxon>Dikarya</taxon>
        <taxon>Basidiomycota</taxon>
        <taxon>Agaricomycotina</taxon>
        <taxon>Tremellomycetes</taxon>
        <taxon>Tremellales</taxon>
        <taxon>Trimorphomycetaceae</taxon>
        <taxon>Saitozyma</taxon>
    </lineage>
</organism>
<dbReference type="SMART" id="SM00490">
    <property type="entry name" value="HELICc"/>
    <property type="match status" value="2"/>
</dbReference>
<dbReference type="InterPro" id="IPR004179">
    <property type="entry name" value="Sec63-dom"/>
</dbReference>
<dbReference type="Gene3D" id="1.10.150.20">
    <property type="entry name" value="5' to 3' exonuclease, C-terminal subdomain"/>
    <property type="match status" value="2"/>
</dbReference>
<dbReference type="PIRSF" id="PIRSF039073">
    <property type="entry name" value="BRR2"/>
    <property type="match status" value="1"/>
</dbReference>
<evidence type="ECO:0000256" key="1">
    <source>
        <dbReference type="ARBA" id="ARBA00004123"/>
    </source>
</evidence>
<dbReference type="InterPro" id="IPR041094">
    <property type="entry name" value="Brr2_helicase_PWI"/>
</dbReference>
<feature type="compositionally biased region" description="Basic and acidic residues" evidence="10">
    <location>
        <begin position="57"/>
        <end position="71"/>
    </location>
</feature>
<dbReference type="FunFam" id="1.10.10.10:FF:000024">
    <property type="entry name" value="U5 small nuclear ribonucleoprotein helicase"/>
    <property type="match status" value="1"/>
</dbReference>
<dbReference type="EMBL" id="RSCD01000011">
    <property type="protein sequence ID" value="RSH90053.1"/>
    <property type="molecule type" value="Genomic_DNA"/>
</dbReference>
<keyword evidence="8" id="KW-0539">Nucleus</keyword>
<feature type="region of interest" description="Disordered" evidence="10">
    <location>
        <begin position="2084"/>
        <end position="2103"/>
    </location>
</feature>
<feature type="domain" description="Helicase C-terminal" evidence="12">
    <location>
        <begin position="722"/>
        <end position="924"/>
    </location>
</feature>
<evidence type="ECO:0000256" key="10">
    <source>
        <dbReference type="SAM" id="MobiDB-lite"/>
    </source>
</evidence>
<dbReference type="SUPFAM" id="SSF81296">
    <property type="entry name" value="E set domains"/>
    <property type="match status" value="1"/>
</dbReference>
<dbReference type="CDD" id="cd18021">
    <property type="entry name" value="DEXHc_Brr2_2"/>
    <property type="match status" value="1"/>
</dbReference>
<dbReference type="GO" id="GO:0005682">
    <property type="term" value="C:U5 snRNP"/>
    <property type="evidence" value="ECO:0007669"/>
    <property type="project" value="UniProtKB-ARBA"/>
</dbReference>
<dbReference type="InterPro" id="IPR014756">
    <property type="entry name" value="Ig_E-set"/>
</dbReference>
<evidence type="ECO:0000256" key="9">
    <source>
        <dbReference type="ARBA" id="ARBA00047984"/>
    </source>
</evidence>
<dbReference type="InterPro" id="IPR027417">
    <property type="entry name" value="P-loop_NTPase"/>
</dbReference>
<evidence type="ECO:0000256" key="7">
    <source>
        <dbReference type="ARBA" id="ARBA00022840"/>
    </source>
</evidence>
<dbReference type="STRING" id="1890683.A0A427YG87"/>
<evidence type="ECO:0000313" key="13">
    <source>
        <dbReference type="EMBL" id="RSH90053.1"/>
    </source>
</evidence>
<keyword evidence="3" id="KW-0677">Repeat</keyword>
<dbReference type="FunFam" id="3.40.50.300:FF:000102">
    <property type="entry name" value="RNA helicase, activating signal cointegrator 1"/>
    <property type="match status" value="1"/>
</dbReference>
<dbReference type="FunFam" id="3.40.50.300:FF:000062">
    <property type="entry name" value="U5 small nuclear ribonucleoprotein helicase"/>
    <property type="match status" value="1"/>
</dbReference>
<dbReference type="FunFam" id="3.40.50.300:FF:000254">
    <property type="entry name" value="U5 small nuclear ribonucleoprotein helicase"/>
    <property type="match status" value="1"/>
</dbReference>
<dbReference type="FunFam" id="1.10.3380.10:FF:000001">
    <property type="entry name" value="U5 small nuclear ribonucleoprotein helicase"/>
    <property type="match status" value="1"/>
</dbReference>
<comment type="subcellular location">
    <subcellularLocation>
        <location evidence="1">Nucleus</location>
    </subcellularLocation>
</comment>
<keyword evidence="7" id="KW-0067">ATP-binding</keyword>
<dbReference type="CDD" id="cd18795">
    <property type="entry name" value="SF2_C_Ski2"/>
    <property type="match status" value="1"/>
</dbReference>
<dbReference type="SMART" id="SM00973">
    <property type="entry name" value="Sec63"/>
    <property type="match status" value="2"/>
</dbReference>
<comment type="caution">
    <text evidence="13">The sequence shown here is derived from an EMBL/GenBank/DDBJ whole genome shotgun (WGS) entry which is preliminary data.</text>
</comment>
<dbReference type="Gene3D" id="2.60.40.150">
    <property type="entry name" value="C2 domain"/>
    <property type="match status" value="1"/>
</dbReference>
<dbReference type="GO" id="GO:0005524">
    <property type="term" value="F:ATP binding"/>
    <property type="evidence" value="ECO:0007669"/>
    <property type="project" value="UniProtKB-KW"/>
</dbReference>
<dbReference type="GO" id="GO:0003724">
    <property type="term" value="F:RNA helicase activity"/>
    <property type="evidence" value="ECO:0007669"/>
    <property type="project" value="UniProtKB-EC"/>
</dbReference>
<dbReference type="SUPFAM" id="SSF158702">
    <property type="entry name" value="Sec63 N-terminal domain-like"/>
    <property type="match status" value="2"/>
</dbReference>
<dbReference type="FunFam" id="1.10.150.20:FF:000013">
    <property type="entry name" value="U5 small nuclear ribonucleoprotein kDa helicase"/>
    <property type="match status" value="1"/>
</dbReference>
<dbReference type="PROSITE" id="PS51194">
    <property type="entry name" value="HELICASE_CTER"/>
    <property type="match status" value="1"/>
</dbReference>
<dbReference type="PANTHER" id="PTHR47961:SF4">
    <property type="entry name" value="ACTIVATING SIGNAL COINTEGRATOR 1 COMPLEX SUBUNIT 3"/>
    <property type="match status" value="1"/>
</dbReference>
<dbReference type="OrthoDB" id="5575at2759"/>
<dbReference type="InterPro" id="IPR050474">
    <property type="entry name" value="Hel308_SKI2-like"/>
</dbReference>
<sequence length="2103" mass="237321">MSGQGQGGKKGGGRDLSGFNYGAMSSLVVNQDRSVLRTDEPTGTAETLVGRINLKDMGSRVTREAPKELDKRKAKSAKLTSADEVERSIRRQQERTSVRFGAADVLESVAQMEGLRYRPRTAETREVYELLLGLVHQTLGDQTQEVVRSATDAVLETLKSEDLKEFDKRKDVEGVLGGGLKEETWSQLINLSKKVTDYGEEEEGPTGDDRERAVDNEGVAVLFEDEEEDEEGDAEFEVKGRDSDEESDEDEEGDEEDEEEENDEAMDEDDALVLGRGEVKAKAKSDKVSPHEVDAFWLQRTIASFYPDPVQSADFTAQALDFLGSEMELRDLENSLAEMFGYENFELVTLLTKNREVIVWCTKLARSNDDEKQDVEVAMREKGVGWMLRELRGDRKVSAAQIAEAVNEVAVPTKANLAPGSVAQPRRVIDIDSLIFSEGGHLMSRKKVKLPEGSFKRQMKGYEEIHVPEPKRREAQQNEWMPVAKMPDWTQPVWASVKAERLNPIQTRVFPIAFESSEPMLICAPTGAGKTNCAALAILRTIGQYRDDATGYIDRDAFKIIYVSPMKALVQEQVAAFSKRFAALDIRVAELTGDSQLTKQQISETQIIVTTPEKWDVITRKSTDTSYTNLVRLIIVDEIHLLHDDRGPVLESILARTIRRSDQTHDEVRVVGLSATLPNYKDVAAFLRVDVKKGLFYFDATYRPVGLKQQFIGVTEKKAIKRLQTINEVCYEKVLNQAGKSQTLVFVHSRKETAKTARFLRDMAMEKETLTQFINPEGASREVLLHEANECKDPNLKDLLAFGFGIHHAGMTKDDRATVEELFLEGHIQVLVCTATLAWGVNLPAHTVIIKGTQIYNPEKGKWAELSPQDVLQMLGRAGRPQFDTYGEGIIITNHGELQYYTSLMNQQLPIESQFVSRMVDNLNAEIVLGTVRNRDEGVQWLGYTYLYVRMLGSPALYNVGADYLEGDPALVQKRADLVHSAAVLLEKGGLIRYDRNTGVFQSTDLGRIASHYYVTYSSMTVYNKHLKPNLNTIDLFRVFALSNEFKYIPVRQEEKLELAKLIERVPVPVKEGVDEPVAKINVLLQAYISQLKLSGFDIVTDMVFIQQSAGRILRAMFEICLKKGWAGPMRQALDLCKMVERRMWKSMSPLRQFPRVRGEIITKAERKEFPWYRYFDLDAAELGELIGMPKSGQLIESLVHKFPRLDLQAHVLPLTRSLLKINVTITPDFQWDREVHGATQAFWIVVEDVDGENILYHDTFLLRERFAQDEHYVTITVPISDPVPPNYYISAFEDLYPFQSFNKVQTQVFQALFTTDENAFVGAPTGSGKTICAEFALLRLWSKRDPPRAVCIEPYQEMVDLRVAEWSERFSPLEKEAVALTGESTADLALLRKADIVVCTPSQWDLLSRRWKTRKDVQNIGLLIADELQLIGGDVGSTYEVIVSRTRYVSQQTGTPTRIVACSVSLSNARDLGDWIGASSQTIFNFSPAARPLPLEVHLQSFNVPHFPSLMLAMAKPAYLAMVEHAAGRPTIAFVASRKQCKLTANDILTYVLADEDETRFLNVEQEELEPHLERLQDRDLAETLKYGIGYYHEALSKLDKRIVTALFEEGAIKVLVASKDTAWSLPVSSYMVIIMGVQTFDGQEHRYVDYAIADVLQMMGRACRPSVDTSSRCVLMCQQTRKDFFKKFLNEALPVESSLPSYLHDHFNAEIVAKTIENKQDAFYNLQGTTPTHVADYLSELVETTLNDLVASDCIIIQDEMDTLPNNLGMIASFYYISYITVETFSASIKETTKLKGLLEIVSSAHEFETVPIRHHEDTLLERIYDRVPVKVAKADYNSPYFKTFLLLQAHFSRMTLPADLAIDQTAILAKVTSLLSACVDVMSSKSFLGCLGAMDLTQMCVQAVWDRDSPLKQVPYFDNDVLDRFKKAGLDSVYDIMELEDDQRNDLLRMNDRQLARVAKFVNSYPNIEVSYSVEDSDSLTSSSPVSMVVTLDREADEENPDDQVADAPHFPHRKMVSWWLVVGDANSKTLYAIKKVTVKARLETRLEWSMTQGDHKLKLYLICDSYAGADQDFDLETLKVAEGESSDEEDEEDEEMDED</sequence>
<evidence type="ECO:0000259" key="12">
    <source>
        <dbReference type="PROSITE" id="PS51194"/>
    </source>
</evidence>
<dbReference type="FunFam" id="1.10.3380.10:FF:000020">
    <property type="entry name" value="Chromosome 10, whole genome shotgun sequence"/>
    <property type="match status" value="1"/>
</dbReference>
<proteinExistence type="predicted"/>
<dbReference type="Pfam" id="PF02889">
    <property type="entry name" value="Sec63"/>
    <property type="match status" value="2"/>
</dbReference>
<dbReference type="Pfam" id="PF18149">
    <property type="entry name" value="Helicase_PWI"/>
    <property type="match status" value="1"/>
</dbReference>
<dbReference type="GO" id="GO:0016787">
    <property type="term" value="F:hydrolase activity"/>
    <property type="evidence" value="ECO:0007669"/>
    <property type="project" value="UniProtKB-KW"/>
</dbReference>